<accession>A0A1F6EK85</accession>
<dbReference type="EMBL" id="MFMA01000012">
    <property type="protein sequence ID" value="OGG74049.1"/>
    <property type="molecule type" value="Genomic_DNA"/>
</dbReference>
<dbReference type="PROSITE" id="PS50280">
    <property type="entry name" value="SET"/>
    <property type="match status" value="1"/>
</dbReference>
<dbReference type="PANTHER" id="PTHR12350">
    <property type="entry name" value="HISTONE-LYSINE N-METHYLTRANSFERASE-RELATED"/>
    <property type="match status" value="1"/>
</dbReference>
<proteinExistence type="predicted"/>
<name>A0A1F6EK85_9BACT</name>
<dbReference type="InterPro" id="IPR046341">
    <property type="entry name" value="SET_dom_sf"/>
</dbReference>
<evidence type="ECO:0000313" key="5">
    <source>
        <dbReference type="EMBL" id="OGG74049.1"/>
    </source>
</evidence>
<dbReference type="STRING" id="1798513.A3A40_03605"/>
<dbReference type="Pfam" id="PF00856">
    <property type="entry name" value="SET"/>
    <property type="match status" value="1"/>
</dbReference>
<dbReference type="Proteomes" id="UP000178427">
    <property type="component" value="Unassembled WGS sequence"/>
</dbReference>
<feature type="domain" description="SET" evidence="3">
    <location>
        <begin position="2"/>
        <end position="104"/>
    </location>
</feature>
<evidence type="ECO:0000256" key="1">
    <source>
        <dbReference type="ARBA" id="ARBA00022679"/>
    </source>
</evidence>
<dbReference type="GO" id="GO:0016740">
    <property type="term" value="F:transferase activity"/>
    <property type="evidence" value="ECO:0007669"/>
    <property type="project" value="UniProtKB-KW"/>
</dbReference>
<organism evidence="5 6">
    <name type="scientific">Candidatus Kaiserbacteria bacterium RIFCSPLOWO2_01_FULL_54_20</name>
    <dbReference type="NCBI Taxonomy" id="1798513"/>
    <lineage>
        <taxon>Bacteria</taxon>
        <taxon>Candidatus Kaiseribacteriota</taxon>
    </lineage>
</organism>
<dbReference type="InterPro" id="IPR003616">
    <property type="entry name" value="Post-SET_dom"/>
</dbReference>
<dbReference type="PANTHER" id="PTHR12350:SF19">
    <property type="entry name" value="SET DOMAIN-CONTAINING PROTEIN"/>
    <property type="match status" value="1"/>
</dbReference>
<keyword evidence="2" id="KW-0949">S-adenosyl-L-methionine</keyword>
<dbReference type="SMART" id="SM00317">
    <property type="entry name" value="SET"/>
    <property type="match status" value="1"/>
</dbReference>
<evidence type="ECO:0000259" key="3">
    <source>
        <dbReference type="PROSITE" id="PS50280"/>
    </source>
</evidence>
<comment type="caution">
    <text evidence="5">The sequence shown here is derived from an EMBL/GenBank/DDBJ whole genome shotgun (WGS) entry which is preliminary data.</text>
</comment>
<dbReference type="AlphaFoldDB" id="A0A1F6EK85"/>
<evidence type="ECO:0000313" key="6">
    <source>
        <dbReference type="Proteomes" id="UP000178427"/>
    </source>
</evidence>
<protein>
    <recommendedName>
        <fullName evidence="7">SET domain-containing protein</fullName>
    </recommendedName>
</protein>
<dbReference type="InterPro" id="IPR053201">
    <property type="entry name" value="Flavunoidine_N-MTase"/>
</dbReference>
<sequence>MKNIIIRRSPIQGLGIFAGESIRKGEFIALLRGKLHHKAYPAGSRLTKREDIWMPIAINRWIDPALPFRYINHSCEPSVGFKTPRRAHALRDIKKGEELTLDYSTIEYVDHWKVRCRCGTKKCRRTIRAIQYLAPRLYKRYYPYIPRFLQNVYMRRHGRV</sequence>
<evidence type="ECO:0000259" key="4">
    <source>
        <dbReference type="PROSITE" id="PS50868"/>
    </source>
</evidence>
<reference evidence="5 6" key="1">
    <citation type="journal article" date="2016" name="Nat. Commun.">
        <title>Thousands of microbial genomes shed light on interconnected biogeochemical processes in an aquifer system.</title>
        <authorList>
            <person name="Anantharaman K."/>
            <person name="Brown C.T."/>
            <person name="Hug L.A."/>
            <person name="Sharon I."/>
            <person name="Castelle C.J."/>
            <person name="Probst A.J."/>
            <person name="Thomas B.C."/>
            <person name="Singh A."/>
            <person name="Wilkins M.J."/>
            <person name="Karaoz U."/>
            <person name="Brodie E.L."/>
            <person name="Williams K.H."/>
            <person name="Hubbard S.S."/>
            <person name="Banfield J.F."/>
        </authorList>
    </citation>
    <scope>NUCLEOTIDE SEQUENCE [LARGE SCALE GENOMIC DNA]</scope>
</reference>
<dbReference type="PROSITE" id="PS50868">
    <property type="entry name" value="POST_SET"/>
    <property type="match status" value="1"/>
</dbReference>
<gene>
    <name evidence="5" type="ORF">A3A40_03605</name>
</gene>
<dbReference type="SUPFAM" id="SSF82199">
    <property type="entry name" value="SET domain"/>
    <property type="match status" value="1"/>
</dbReference>
<keyword evidence="1" id="KW-0808">Transferase</keyword>
<feature type="domain" description="Post-SET" evidence="4">
    <location>
        <begin position="112"/>
        <end position="128"/>
    </location>
</feature>
<evidence type="ECO:0000256" key="2">
    <source>
        <dbReference type="ARBA" id="ARBA00022691"/>
    </source>
</evidence>
<dbReference type="InterPro" id="IPR001214">
    <property type="entry name" value="SET_dom"/>
</dbReference>
<evidence type="ECO:0008006" key="7">
    <source>
        <dbReference type="Google" id="ProtNLM"/>
    </source>
</evidence>
<dbReference type="Gene3D" id="2.170.270.10">
    <property type="entry name" value="SET domain"/>
    <property type="match status" value="1"/>
</dbReference>